<feature type="domain" description="PAS" evidence="3">
    <location>
        <begin position="387"/>
        <end position="458"/>
    </location>
</feature>
<dbReference type="InterPro" id="IPR035965">
    <property type="entry name" value="PAS-like_dom_sf"/>
</dbReference>
<sequence length="710" mass="76282">MSDDSGIIGSDPAHAPDQADGDRRALRGVVIVVASLIVVTVVGVALVLSFVGAEREREIQNWQVRLGIVADGRAGAVAQWLDEQTTVLARLSSNASLQLYAMDLVADTAGDVNQIEGNFVRNLLNATADQAGFVPTRRTGRVDANIEAPASAGLAIVNPAGGVIVGSDFMPELPGRFGPMLATASEGRTAVFGPQMGPTGEPLLGFAAPLYAIQQNATAGGEIGFVVGLRPFDRTIFELLVQPGNIWETTETLLVRRRDRSIEYITPLSDGTPPMGKSLSIETPRLAAAQAFKDPGLFGFGRNHAGKSVLYTSRAVPGTDWLLVHSITEEEALAASEARLTSLLIVFLLLIGGVLVGALALWRHGTSVRLAKIAASHRIASDRLQSFMKFVRVVTDGQPTAIAAVDESGRYTFANIGAAWGSGLTPDQVVGRTMTDVMGPHAANLFKDLNARAFLTNEPVSEVQALERDGAERMIKSDHIPLAADRDHPRSVLMVLEDITDLMAERAQREATMRDLVGTLVSLVDRRDPYSANHSNRVAELSVAIATEMGEPEQTVRTVDITGNLMNLGKILVPESILTKTESLTEDEKKVIRDSMVQTAELLRSVHFDLPVAETIRQLQERPDGTGYPQGLSGDDLLLTARIVTVANAFVGMVSPRAFRGALSVEDACSQLLGNVDTQYDVRPVAALMNYLQNRGGAERWRHIDDTPAD</sequence>
<gene>
    <name evidence="5" type="ORF">SAMN05421720_11276</name>
</gene>
<name>A0A1G7FU24_9PROT</name>
<organism evidence="5 6">
    <name type="scientific">Rhodospira trueperi</name>
    <dbReference type="NCBI Taxonomy" id="69960"/>
    <lineage>
        <taxon>Bacteria</taxon>
        <taxon>Pseudomonadati</taxon>
        <taxon>Pseudomonadota</taxon>
        <taxon>Alphaproteobacteria</taxon>
        <taxon>Rhodospirillales</taxon>
        <taxon>Rhodospirillaceae</taxon>
        <taxon>Rhodospira</taxon>
    </lineage>
</organism>
<dbReference type="CDD" id="cd00130">
    <property type="entry name" value="PAS"/>
    <property type="match status" value="1"/>
</dbReference>
<proteinExistence type="predicted"/>
<protein>
    <submittedName>
        <fullName evidence="5">PAS domain S-box-containing protein</fullName>
    </submittedName>
</protein>
<dbReference type="SUPFAM" id="SSF55785">
    <property type="entry name" value="PYP-like sensor domain (PAS domain)"/>
    <property type="match status" value="1"/>
</dbReference>
<evidence type="ECO:0000256" key="2">
    <source>
        <dbReference type="SAM" id="Phobius"/>
    </source>
</evidence>
<dbReference type="Proteomes" id="UP000199412">
    <property type="component" value="Unassembled WGS sequence"/>
</dbReference>
<dbReference type="PROSITE" id="PS51832">
    <property type="entry name" value="HD_GYP"/>
    <property type="match status" value="1"/>
</dbReference>
<keyword evidence="2" id="KW-1133">Transmembrane helix</keyword>
<dbReference type="InterPro" id="IPR000014">
    <property type="entry name" value="PAS"/>
</dbReference>
<dbReference type="STRING" id="69960.SAMN05421720_11276"/>
<dbReference type="InterPro" id="IPR003607">
    <property type="entry name" value="HD/PDEase_dom"/>
</dbReference>
<dbReference type="NCBIfam" id="TIGR00229">
    <property type="entry name" value="sensory_box"/>
    <property type="match status" value="1"/>
</dbReference>
<dbReference type="AlphaFoldDB" id="A0A1G7FU24"/>
<dbReference type="EMBL" id="FNAP01000012">
    <property type="protein sequence ID" value="SDE79417.1"/>
    <property type="molecule type" value="Genomic_DNA"/>
</dbReference>
<feature type="transmembrane region" description="Helical" evidence="2">
    <location>
        <begin position="343"/>
        <end position="362"/>
    </location>
</feature>
<keyword evidence="2" id="KW-0472">Membrane</keyword>
<dbReference type="Gene3D" id="3.30.450.20">
    <property type="entry name" value="PAS domain"/>
    <property type="match status" value="1"/>
</dbReference>
<dbReference type="RefSeq" id="WP_176793773.1">
    <property type="nucleotide sequence ID" value="NZ_FNAP01000012.1"/>
</dbReference>
<keyword evidence="6" id="KW-1185">Reference proteome</keyword>
<keyword evidence="2" id="KW-0812">Transmembrane</keyword>
<reference evidence="5 6" key="1">
    <citation type="submission" date="2016-10" db="EMBL/GenBank/DDBJ databases">
        <authorList>
            <person name="de Groot N.N."/>
        </authorList>
    </citation>
    <scope>NUCLEOTIDE SEQUENCE [LARGE SCALE GENOMIC DNA]</scope>
    <source>
        <strain evidence="5 6">ATCC 700224</strain>
    </source>
</reference>
<dbReference type="SUPFAM" id="SSF109604">
    <property type="entry name" value="HD-domain/PDEase-like"/>
    <property type="match status" value="1"/>
</dbReference>
<evidence type="ECO:0000259" key="3">
    <source>
        <dbReference type="PROSITE" id="PS50112"/>
    </source>
</evidence>
<dbReference type="Pfam" id="PF13487">
    <property type="entry name" value="HD_5"/>
    <property type="match status" value="1"/>
</dbReference>
<feature type="transmembrane region" description="Helical" evidence="2">
    <location>
        <begin position="29"/>
        <end position="51"/>
    </location>
</feature>
<feature type="region of interest" description="Disordered" evidence="1">
    <location>
        <begin position="1"/>
        <end position="20"/>
    </location>
</feature>
<dbReference type="GO" id="GO:0008081">
    <property type="term" value="F:phosphoric diester hydrolase activity"/>
    <property type="evidence" value="ECO:0007669"/>
    <property type="project" value="UniProtKB-ARBA"/>
</dbReference>
<dbReference type="CDD" id="cd00077">
    <property type="entry name" value="HDc"/>
    <property type="match status" value="1"/>
</dbReference>
<dbReference type="InterPro" id="IPR037522">
    <property type="entry name" value="HD_GYP_dom"/>
</dbReference>
<feature type="domain" description="HD-GYP" evidence="4">
    <location>
        <begin position="509"/>
        <end position="704"/>
    </location>
</feature>
<dbReference type="InterPro" id="IPR013656">
    <property type="entry name" value="PAS_4"/>
</dbReference>
<dbReference type="PANTHER" id="PTHR43155">
    <property type="entry name" value="CYCLIC DI-GMP PHOSPHODIESTERASE PA4108-RELATED"/>
    <property type="match status" value="1"/>
</dbReference>
<evidence type="ECO:0000256" key="1">
    <source>
        <dbReference type="SAM" id="MobiDB-lite"/>
    </source>
</evidence>
<evidence type="ECO:0000313" key="6">
    <source>
        <dbReference type="Proteomes" id="UP000199412"/>
    </source>
</evidence>
<dbReference type="Gene3D" id="1.10.3210.10">
    <property type="entry name" value="Hypothetical protein af1432"/>
    <property type="match status" value="1"/>
</dbReference>
<dbReference type="Pfam" id="PF08448">
    <property type="entry name" value="PAS_4"/>
    <property type="match status" value="1"/>
</dbReference>
<dbReference type="PROSITE" id="PS50112">
    <property type="entry name" value="PAS"/>
    <property type="match status" value="1"/>
</dbReference>
<evidence type="ECO:0000259" key="4">
    <source>
        <dbReference type="PROSITE" id="PS51832"/>
    </source>
</evidence>
<accession>A0A1G7FU24</accession>
<evidence type="ECO:0000313" key="5">
    <source>
        <dbReference type="EMBL" id="SDE79417.1"/>
    </source>
</evidence>
<dbReference type="PANTHER" id="PTHR43155:SF2">
    <property type="entry name" value="CYCLIC DI-GMP PHOSPHODIESTERASE PA4108"/>
    <property type="match status" value="1"/>
</dbReference>